<sequence>MSDAPTDSLSDRAYHYVQKKLLAGEWTAGDVLSELAVAKEMGISRTPVREAFRMLEQEGVLEQVPRFGTRVKALDRRDLVELYELREALEPYAVSQAAGKLSEADAHMLDTLCREMKSVAEELRRKGKTVPDAAMMKRLLSADLAFHQLLIRAAGNRRMMKIVADSRLLARIFATPRQEHDLTIIEETHRYHIQILDAVNAGKGEVARTLMAEHIRASMKESLDHYDQQRAAAEADAVPLDLPDDMMSEYQRMERNARPRKPQKPRAA</sequence>
<dbReference type="CDD" id="cd07377">
    <property type="entry name" value="WHTH_GntR"/>
    <property type="match status" value="1"/>
</dbReference>
<evidence type="ECO:0000256" key="4">
    <source>
        <dbReference type="SAM" id="MobiDB-lite"/>
    </source>
</evidence>
<keyword evidence="1" id="KW-0805">Transcription regulation</keyword>
<dbReference type="AlphaFoldDB" id="A0A366HSJ3"/>
<dbReference type="SMART" id="SM00345">
    <property type="entry name" value="HTH_GNTR"/>
    <property type="match status" value="1"/>
</dbReference>
<keyword evidence="2 6" id="KW-0238">DNA-binding</keyword>
<keyword evidence="7" id="KW-1185">Reference proteome</keyword>
<dbReference type="Gene3D" id="1.20.120.530">
    <property type="entry name" value="GntR ligand-binding domain-like"/>
    <property type="match status" value="1"/>
</dbReference>
<feature type="compositionally biased region" description="Basic residues" evidence="4">
    <location>
        <begin position="258"/>
        <end position="268"/>
    </location>
</feature>
<accession>A0A366HSJ3</accession>
<dbReference type="EMBL" id="QNRR01000002">
    <property type="protein sequence ID" value="RBP46068.1"/>
    <property type="molecule type" value="Genomic_DNA"/>
</dbReference>
<dbReference type="Pfam" id="PF07729">
    <property type="entry name" value="FCD"/>
    <property type="match status" value="1"/>
</dbReference>
<dbReference type="PROSITE" id="PS50949">
    <property type="entry name" value="HTH_GNTR"/>
    <property type="match status" value="1"/>
</dbReference>
<dbReference type="InterPro" id="IPR011711">
    <property type="entry name" value="GntR_C"/>
</dbReference>
<evidence type="ECO:0000313" key="6">
    <source>
        <dbReference type="EMBL" id="RBP46068.1"/>
    </source>
</evidence>
<dbReference type="GO" id="GO:0003677">
    <property type="term" value="F:DNA binding"/>
    <property type="evidence" value="ECO:0007669"/>
    <property type="project" value="UniProtKB-KW"/>
</dbReference>
<dbReference type="Gene3D" id="1.10.10.10">
    <property type="entry name" value="Winged helix-like DNA-binding domain superfamily/Winged helix DNA-binding domain"/>
    <property type="match status" value="1"/>
</dbReference>
<dbReference type="OrthoDB" id="114741at2"/>
<dbReference type="PANTHER" id="PTHR43537">
    <property type="entry name" value="TRANSCRIPTIONAL REGULATOR, GNTR FAMILY"/>
    <property type="match status" value="1"/>
</dbReference>
<dbReference type="Proteomes" id="UP000253426">
    <property type="component" value="Unassembled WGS sequence"/>
</dbReference>
<dbReference type="Pfam" id="PF00392">
    <property type="entry name" value="GntR"/>
    <property type="match status" value="1"/>
</dbReference>
<dbReference type="InterPro" id="IPR036390">
    <property type="entry name" value="WH_DNA-bd_sf"/>
</dbReference>
<keyword evidence="3" id="KW-0804">Transcription</keyword>
<comment type="caution">
    <text evidence="6">The sequence shown here is derived from an EMBL/GenBank/DDBJ whole genome shotgun (WGS) entry which is preliminary data.</text>
</comment>
<evidence type="ECO:0000256" key="1">
    <source>
        <dbReference type="ARBA" id="ARBA00023015"/>
    </source>
</evidence>
<protein>
    <submittedName>
        <fullName evidence="6">DNA-binding GntR family transcriptional regulator</fullName>
    </submittedName>
</protein>
<feature type="domain" description="HTH gntR-type" evidence="5">
    <location>
        <begin position="7"/>
        <end position="74"/>
    </location>
</feature>
<dbReference type="RefSeq" id="WP_113957611.1">
    <property type="nucleotide sequence ID" value="NZ_QNRR01000002.1"/>
</dbReference>
<evidence type="ECO:0000256" key="3">
    <source>
        <dbReference type="ARBA" id="ARBA00023163"/>
    </source>
</evidence>
<dbReference type="InterPro" id="IPR000524">
    <property type="entry name" value="Tscrpt_reg_HTH_GntR"/>
</dbReference>
<dbReference type="PRINTS" id="PR00035">
    <property type="entry name" value="HTHGNTR"/>
</dbReference>
<dbReference type="InterPro" id="IPR036388">
    <property type="entry name" value="WH-like_DNA-bd_sf"/>
</dbReference>
<name>A0A366HSJ3_9BACT</name>
<dbReference type="SUPFAM" id="SSF46785">
    <property type="entry name" value="Winged helix' DNA-binding domain"/>
    <property type="match status" value="1"/>
</dbReference>
<gene>
    <name evidence="6" type="ORF">DES53_102454</name>
</gene>
<proteinExistence type="predicted"/>
<evidence type="ECO:0000256" key="2">
    <source>
        <dbReference type="ARBA" id="ARBA00023125"/>
    </source>
</evidence>
<reference evidence="6 7" key="1">
    <citation type="submission" date="2018-06" db="EMBL/GenBank/DDBJ databases">
        <title>Genomic Encyclopedia of Type Strains, Phase IV (KMG-IV): sequencing the most valuable type-strain genomes for metagenomic binning, comparative biology and taxonomic classification.</title>
        <authorList>
            <person name="Goeker M."/>
        </authorList>
    </citation>
    <scope>NUCLEOTIDE SEQUENCE [LARGE SCALE GENOMIC DNA]</scope>
    <source>
        <strain evidence="6 7">DSM 25532</strain>
    </source>
</reference>
<feature type="region of interest" description="Disordered" evidence="4">
    <location>
        <begin position="230"/>
        <end position="268"/>
    </location>
</feature>
<dbReference type="SUPFAM" id="SSF48008">
    <property type="entry name" value="GntR ligand-binding domain-like"/>
    <property type="match status" value="1"/>
</dbReference>
<evidence type="ECO:0000259" key="5">
    <source>
        <dbReference type="PROSITE" id="PS50949"/>
    </source>
</evidence>
<dbReference type="GO" id="GO:0003700">
    <property type="term" value="F:DNA-binding transcription factor activity"/>
    <property type="evidence" value="ECO:0007669"/>
    <property type="project" value="InterPro"/>
</dbReference>
<evidence type="ECO:0000313" key="7">
    <source>
        <dbReference type="Proteomes" id="UP000253426"/>
    </source>
</evidence>
<dbReference type="SMART" id="SM00895">
    <property type="entry name" value="FCD"/>
    <property type="match status" value="1"/>
</dbReference>
<dbReference type="PANTHER" id="PTHR43537:SF24">
    <property type="entry name" value="GLUCONATE OPERON TRANSCRIPTIONAL REPRESSOR"/>
    <property type="match status" value="1"/>
</dbReference>
<organism evidence="6 7">
    <name type="scientific">Roseimicrobium gellanilyticum</name>
    <dbReference type="NCBI Taxonomy" id="748857"/>
    <lineage>
        <taxon>Bacteria</taxon>
        <taxon>Pseudomonadati</taxon>
        <taxon>Verrucomicrobiota</taxon>
        <taxon>Verrucomicrobiia</taxon>
        <taxon>Verrucomicrobiales</taxon>
        <taxon>Verrucomicrobiaceae</taxon>
        <taxon>Roseimicrobium</taxon>
    </lineage>
</organism>
<dbReference type="InterPro" id="IPR008920">
    <property type="entry name" value="TF_FadR/GntR_C"/>
</dbReference>